<proteinExistence type="predicted"/>
<dbReference type="EMBL" id="JBHTGP010000015">
    <property type="protein sequence ID" value="MFD0688673.1"/>
    <property type="molecule type" value="Genomic_DNA"/>
</dbReference>
<feature type="compositionally biased region" description="Low complexity" evidence="1">
    <location>
        <begin position="253"/>
        <end position="263"/>
    </location>
</feature>
<evidence type="ECO:0000259" key="3">
    <source>
        <dbReference type="Pfam" id="PF00174"/>
    </source>
</evidence>
<feature type="domain" description="Oxidoreductase molybdopterin-binding" evidence="3">
    <location>
        <begin position="283"/>
        <end position="431"/>
    </location>
</feature>
<dbReference type="SUPFAM" id="SSF56524">
    <property type="entry name" value="Oxidoreductase molybdopterin-binding domain"/>
    <property type="match status" value="1"/>
</dbReference>
<sequence length="555" mass="58115">MTGERATGPPRRDTPRRTARAGALRRVAAAAGGVLAAAAALGAAELAAGVLGRATASPLLAVGAGFIDLTPMWLKDLAIRRFGDDDKTVLLIGLAAGVTIAALVLGLVSRRRPAWSLAGLAAFGAVGIAAALTRPTARLADAVPSAVGALVGMAALTLLIRSARSAERKAVRGPQLEAEGLDPELPGGPKRRPQDERTGLPTARRQVLLTGAGVAGVAAVGGVAGRLLLRRGDVSSVRAGLRLPRPAGPARPVPAGAQVQAPGMTPFRTSSKDFYRVDTALVLPRVDPRAWTLRIHGMVARPVELSFDDLLRQALVERDITLACVSNQVGGDLAGNARWLGAPLAPLLRRAGILGGADQILSRSSDGMTLSTPIETILDGRDALLALGMNGEPLPIAHGFPARMVVPGLYGYVSATKWVVDLKVTRFATDQAYWTKRGYAPRAPIKTFSRIDVPKPLATVKAGRVAVAGTAWAQHRGVDAVEWQADDGPWRPARLAPVPGLDTWRQWIAEWDAAPGSHTLRCRATDGTGRTQLEHRAPPSPDGATGWHSVVITVT</sequence>
<dbReference type="PANTHER" id="PTHR19372:SF7">
    <property type="entry name" value="SULFITE OXIDASE, MITOCHONDRIAL"/>
    <property type="match status" value="1"/>
</dbReference>
<keyword evidence="2" id="KW-0812">Transmembrane</keyword>
<keyword evidence="2" id="KW-0472">Membrane</keyword>
<evidence type="ECO:0000313" key="4">
    <source>
        <dbReference type="EMBL" id="MFD0688673.1"/>
    </source>
</evidence>
<dbReference type="Gene3D" id="2.60.40.650">
    <property type="match status" value="1"/>
</dbReference>
<feature type="region of interest" description="Disordered" evidence="1">
    <location>
        <begin position="171"/>
        <end position="200"/>
    </location>
</feature>
<gene>
    <name evidence="4" type="ORF">ACFQZM_29560</name>
</gene>
<evidence type="ECO:0000256" key="1">
    <source>
        <dbReference type="SAM" id="MobiDB-lite"/>
    </source>
</evidence>
<dbReference type="SUPFAM" id="SSF81296">
    <property type="entry name" value="E set domains"/>
    <property type="match status" value="1"/>
</dbReference>
<dbReference type="RefSeq" id="WP_131755130.1">
    <property type="nucleotide sequence ID" value="NZ_CAACUY010000003.1"/>
</dbReference>
<evidence type="ECO:0000256" key="2">
    <source>
        <dbReference type="SAM" id="Phobius"/>
    </source>
</evidence>
<reference evidence="5" key="1">
    <citation type="journal article" date="2019" name="Int. J. Syst. Evol. Microbiol.">
        <title>The Global Catalogue of Microorganisms (GCM) 10K type strain sequencing project: providing services to taxonomists for standard genome sequencing and annotation.</title>
        <authorList>
            <consortium name="The Broad Institute Genomics Platform"/>
            <consortium name="The Broad Institute Genome Sequencing Center for Infectious Disease"/>
            <person name="Wu L."/>
            <person name="Ma J."/>
        </authorList>
    </citation>
    <scope>NUCLEOTIDE SEQUENCE [LARGE SCALE GENOMIC DNA]</scope>
    <source>
        <strain evidence="5">JCM 9371</strain>
    </source>
</reference>
<dbReference type="InterPro" id="IPR000572">
    <property type="entry name" value="OxRdtase_Mopterin-bd_dom"/>
</dbReference>
<organism evidence="4 5">
    <name type="scientific">Actinomadura fibrosa</name>
    <dbReference type="NCBI Taxonomy" id="111802"/>
    <lineage>
        <taxon>Bacteria</taxon>
        <taxon>Bacillati</taxon>
        <taxon>Actinomycetota</taxon>
        <taxon>Actinomycetes</taxon>
        <taxon>Streptosporangiales</taxon>
        <taxon>Thermomonosporaceae</taxon>
        <taxon>Actinomadura</taxon>
    </lineage>
</organism>
<feature type="transmembrane region" description="Helical" evidence="2">
    <location>
        <begin position="114"/>
        <end position="132"/>
    </location>
</feature>
<dbReference type="InterPro" id="IPR036374">
    <property type="entry name" value="OxRdtase_Mopterin-bd_sf"/>
</dbReference>
<dbReference type="PANTHER" id="PTHR19372">
    <property type="entry name" value="SULFITE REDUCTASE"/>
    <property type="match status" value="1"/>
</dbReference>
<feature type="transmembrane region" description="Helical" evidence="2">
    <location>
        <begin position="23"/>
        <end position="44"/>
    </location>
</feature>
<protein>
    <submittedName>
        <fullName evidence="4">Molybdopterin-dependent oxidoreductase</fullName>
    </submittedName>
</protein>
<feature type="transmembrane region" description="Helical" evidence="2">
    <location>
        <begin position="207"/>
        <end position="229"/>
    </location>
</feature>
<feature type="transmembrane region" description="Helical" evidence="2">
    <location>
        <begin position="139"/>
        <end position="160"/>
    </location>
</feature>
<dbReference type="Proteomes" id="UP001597063">
    <property type="component" value="Unassembled WGS sequence"/>
</dbReference>
<comment type="caution">
    <text evidence="4">The sequence shown here is derived from an EMBL/GenBank/DDBJ whole genome shotgun (WGS) entry which is preliminary data.</text>
</comment>
<feature type="region of interest" description="Disordered" evidence="1">
    <location>
        <begin position="243"/>
        <end position="264"/>
    </location>
</feature>
<dbReference type="Pfam" id="PF00174">
    <property type="entry name" value="Oxidored_molyb"/>
    <property type="match status" value="1"/>
</dbReference>
<feature type="transmembrane region" description="Helical" evidence="2">
    <location>
        <begin position="89"/>
        <end position="108"/>
    </location>
</feature>
<dbReference type="InterPro" id="IPR014756">
    <property type="entry name" value="Ig_E-set"/>
</dbReference>
<dbReference type="Gene3D" id="3.90.420.10">
    <property type="entry name" value="Oxidoreductase, molybdopterin-binding domain"/>
    <property type="match status" value="1"/>
</dbReference>
<accession>A0ABW2XT72</accession>
<keyword evidence="5" id="KW-1185">Reference proteome</keyword>
<keyword evidence="2" id="KW-1133">Transmembrane helix</keyword>
<name>A0ABW2XT72_9ACTN</name>
<evidence type="ECO:0000313" key="5">
    <source>
        <dbReference type="Proteomes" id="UP001597063"/>
    </source>
</evidence>